<dbReference type="PANTHER" id="PTHR28574:SF1">
    <property type="entry name" value="RIKEN CDNA 6820408C15 GENE"/>
    <property type="match status" value="1"/>
</dbReference>
<dbReference type="PaxDb" id="9986-ENSOCUP00000022366"/>
<feature type="coiled-coil region" evidence="1">
    <location>
        <begin position="154"/>
        <end position="199"/>
    </location>
</feature>
<dbReference type="EMBL" id="AAGW02060523">
    <property type="status" value="NOT_ANNOTATED_CDS"/>
    <property type="molecule type" value="Genomic_DNA"/>
</dbReference>
<keyword evidence="4" id="KW-1185">Reference proteome</keyword>
<reference evidence="3 4" key="1">
    <citation type="journal article" date="2011" name="Nature">
        <title>A high-resolution map of human evolutionary constraint using 29 mammals.</title>
        <authorList>
            <person name="Lindblad-Toh K."/>
            <person name="Garber M."/>
            <person name="Zuk O."/>
            <person name="Lin M.F."/>
            <person name="Parker B.J."/>
            <person name="Washietl S."/>
            <person name="Kheradpour P."/>
            <person name="Ernst J."/>
            <person name="Jordan G."/>
            <person name="Mauceli E."/>
            <person name="Ward L.D."/>
            <person name="Lowe C.B."/>
            <person name="Holloway A.K."/>
            <person name="Clamp M."/>
            <person name="Gnerre S."/>
            <person name="Alfoldi J."/>
            <person name="Beal K."/>
            <person name="Chang J."/>
            <person name="Clawson H."/>
            <person name="Cuff J."/>
            <person name="Di Palma F."/>
            <person name="Fitzgerald S."/>
            <person name="Flicek P."/>
            <person name="Guttman M."/>
            <person name="Hubisz M.J."/>
            <person name="Jaffe D.B."/>
            <person name="Jungreis I."/>
            <person name="Kent W.J."/>
            <person name="Kostka D."/>
            <person name="Lara M."/>
            <person name="Martins A.L."/>
            <person name="Massingham T."/>
            <person name="Moltke I."/>
            <person name="Raney B.J."/>
            <person name="Rasmussen M.D."/>
            <person name="Robinson J."/>
            <person name="Stark A."/>
            <person name="Vilella A.J."/>
            <person name="Wen J."/>
            <person name="Xie X."/>
            <person name="Zody M.C."/>
            <person name="Baldwin J."/>
            <person name="Bloom T."/>
            <person name="Chin C.W."/>
            <person name="Heiman D."/>
            <person name="Nicol R."/>
            <person name="Nusbaum C."/>
            <person name="Young S."/>
            <person name="Wilkinson J."/>
            <person name="Worley K.C."/>
            <person name="Kovar C.L."/>
            <person name="Muzny D.M."/>
            <person name="Gibbs R.A."/>
            <person name="Cree A."/>
            <person name="Dihn H.H."/>
            <person name="Fowler G."/>
            <person name="Jhangiani S."/>
            <person name="Joshi V."/>
            <person name="Lee S."/>
            <person name="Lewis L.R."/>
            <person name="Nazareth L.V."/>
            <person name="Okwuonu G."/>
            <person name="Santibanez J."/>
            <person name="Warren W.C."/>
            <person name="Mardis E.R."/>
            <person name="Weinstock G.M."/>
            <person name="Wilson R.K."/>
            <person name="Delehaunty K."/>
            <person name="Dooling D."/>
            <person name="Fronik C."/>
            <person name="Fulton L."/>
            <person name="Fulton B."/>
            <person name="Graves T."/>
            <person name="Minx P."/>
            <person name="Sodergren E."/>
            <person name="Birney E."/>
            <person name="Margulies E.H."/>
            <person name="Herrero J."/>
            <person name="Green E.D."/>
            <person name="Haussler D."/>
            <person name="Siepel A."/>
            <person name="Goldman N."/>
            <person name="Pollard K.S."/>
            <person name="Pedersen J.S."/>
            <person name="Lander E.S."/>
            <person name="Kellis M."/>
        </authorList>
    </citation>
    <scope>NUCLEOTIDE SEQUENCE [LARGE SCALE GENOMIC DNA]</scope>
    <source>
        <strain evidence="3 4">Thorbecke inbred</strain>
    </source>
</reference>
<dbReference type="Bgee" id="ENSOCUG00000027239">
    <property type="expression patterns" value="Expressed in testis and 16 other cell types or tissues"/>
</dbReference>
<reference evidence="3" key="2">
    <citation type="submission" date="2025-08" db="UniProtKB">
        <authorList>
            <consortium name="Ensembl"/>
        </authorList>
    </citation>
    <scope>IDENTIFICATION</scope>
    <source>
        <strain evidence="3">Thorbecke</strain>
    </source>
</reference>
<name>G1TZ46_RABIT</name>
<protein>
    <submittedName>
        <fullName evidence="3">Chromosome 20 open reading frame 96</fullName>
    </submittedName>
</protein>
<reference evidence="3" key="3">
    <citation type="submission" date="2025-09" db="UniProtKB">
        <authorList>
            <consortium name="Ensembl"/>
        </authorList>
    </citation>
    <scope>IDENTIFICATION</scope>
    <source>
        <strain evidence="3">Thorbecke</strain>
    </source>
</reference>
<feature type="compositionally biased region" description="Polar residues" evidence="2">
    <location>
        <begin position="30"/>
        <end position="40"/>
    </location>
</feature>
<feature type="compositionally biased region" description="Basic and acidic residues" evidence="2">
    <location>
        <begin position="62"/>
        <end position="85"/>
    </location>
</feature>
<gene>
    <name evidence="3" type="primary">C20orf96</name>
</gene>
<dbReference type="EMBL" id="AAGW02060522">
    <property type="status" value="NOT_ANNOTATED_CDS"/>
    <property type="molecule type" value="Genomic_DNA"/>
</dbReference>
<dbReference type="SMR" id="G1TZ46"/>
<dbReference type="GeneTree" id="ENSGT00390000003339"/>
<dbReference type="EMBL" id="AAGW02060517">
    <property type="status" value="NOT_ANNOTATED_CDS"/>
    <property type="molecule type" value="Genomic_DNA"/>
</dbReference>
<dbReference type="EMBL" id="AAGW02060518">
    <property type="status" value="NOT_ANNOTATED_CDS"/>
    <property type="molecule type" value="Genomic_DNA"/>
</dbReference>
<keyword evidence="1" id="KW-0175">Coiled coil</keyword>
<dbReference type="eggNOG" id="ENOG502S397">
    <property type="taxonomic scope" value="Eukaryota"/>
</dbReference>
<accession>G1TZ46</accession>
<dbReference type="EMBL" id="AAGW02060515">
    <property type="status" value="NOT_ANNOTATED_CDS"/>
    <property type="molecule type" value="Genomic_DNA"/>
</dbReference>
<evidence type="ECO:0000313" key="3">
    <source>
        <dbReference type="Ensembl" id="ENSOCUP00000022366.3"/>
    </source>
</evidence>
<organism evidence="3 4">
    <name type="scientific">Oryctolagus cuniculus</name>
    <name type="common">Rabbit</name>
    <dbReference type="NCBI Taxonomy" id="9986"/>
    <lineage>
        <taxon>Eukaryota</taxon>
        <taxon>Metazoa</taxon>
        <taxon>Chordata</taxon>
        <taxon>Craniata</taxon>
        <taxon>Vertebrata</taxon>
        <taxon>Euteleostomi</taxon>
        <taxon>Mammalia</taxon>
        <taxon>Eutheria</taxon>
        <taxon>Euarchontoglires</taxon>
        <taxon>Glires</taxon>
        <taxon>Lagomorpha</taxon>
        <taxon>Leporidae</taxon>
        <taxon>Oryctolagus</taxon>
    </lineage>
</organism>
<evidence type="ECO:0000256" key="1">
    <source>
        <dbReference type="SAM" id="Coils"/>
    </source>
</evidence>
<dbReference type="HOGENOM" id="CLU_745057_0_0_1"/>
<dbReference type="Pfam" id="PF15397">
    <property type="entry name" value="DUF4618"/>
    <property type="match status" value="1"/>
</dbReference>
<dbReference type="STRING" id="9986.ENSOCUP00000022366"/>
<feature type="region of interest" description="Disordered" evidence="2">
    <location>
        <begin position="1"/>
        <end position="111"/>
    </location>
</feature>
<dbReference type="InParanoid" id="G1TZ46"/>
<evidence type="ECO:0000256" key="2">
    <source>
        <dbReference type="SAM" id="MobiDB-lite"/>
    </source>
</evidence>
<dbReference type="AlphaFoldDB" id="G1TZ46"/>
<dbReference type="EMBL" id="AAGW02060521">
    <property type="status" value="NOT_ANNOTATED_CDS"/>
    <property type="molecule type" value="Genomic_DNA"/>
</dbReference>
<dbReference type="InterPro" id="IPR029236">
    <property type="entry name" value="DUF4618"/>
</dbReference>
<dbReference type="PANTHER" id="PTHR28574">
    <property type="entry name" value="RIKEN CDNA 6820408C15"/>
    <property type="match status" value="1"/>
</dbReference>
<dbReference type="Ensembl" id="ENSOCUT00000030400.3">
    <property type="protein sequence ID" value="ENSOCUP00000022366.3"/>
    <property type="gene ID" value="ENSOCUG00000027239.3"/>
</dbReference>
<dbReference type="EMBL" id="AAGW02060520">
    <property type="status" value="NOT_ANNOTATED_CDS"/>
    <property type="molecule type" value="Genomic_DNA"/>
</dbReference>
<proteinExistence type="predicted"/>
<dbReference type="Proteomes" id="UP000001811">
    <property type="component" value="Chromosome 4"/>
</dbReference>
<sequence length="355" mass="40976">RPSRLTVYTQPLRDSLHRPQVPGSVVQAEGQATYSASTPASWRWWPQQKQTEDFHVAPQAHHRGDAPAEEPRGPICEGDGRRQEDPGANPADQGDAQEPAGPRSRSSATKSATLAKLNDELLRIIQDVEDSTALNVRELLHQQDTLANVVNILEYSNKRRLQQLKSEIQEWEEKENQKMSCLERQVQHLEAQNKKTQDQVNFLSTYMDHEYPVKLVQLASLGRQVQQAKDRQQDELDDFSELRRKVLASVYAKIQEKQQRILRAVAVKTQRPHQEALLRKTQESQFMQKFMWRFRDFIGQLEEELPVLRQEVGALQAQVWDPREVVFADVLLRRPKCTPDMDVLINMPVEEPLPF</sequence>
<dbReference type="EMBL" id="AAGW02060519">
    <property type="status" value="NOT_ANNOTATED_CDS"/>
    <property type="molecule type" value="Genomic_DNA"/>
</dbReference>
<evidence type="ECO:0000313" key="4">
    <source>
        <dbReference type="Proteomes" id="UP000001811"/>
    </source>
</evidence>
<dbReference type="EMBL" id="AAGW02060516">
    <property type="status" value="NOT_ANNOTATED_CDS"/>
    <property type="molecule type" value="Genomic_DNA"/>
</dbReference>